<name>A0A6P8VKM0_GYMAC</name>
<dbReference type="RefSeq" id="XP_034087050.1">
    <property type="nucleotide sequence ID" value="XM_034231159.1"/>
</dbReference>
<evidence type="ECO:0000256" key="2">
    <source>
        <dbReference type="SAM" id="MobiDB-lite"/>
    </source>
</evidence>
<feature type="coiled-coil region" evidence="1">
    <location>
        <begin position="256"/>
        <end position="283"/>
    </location>
</feature>
<proteinExistence type="predicted"/>
<dbReference type="OrthoDB" id="8932855at2759"/>
<evidence type="ECO:0000256" key="1">
    <source>
        <dbReference type="SAM" id="Coils"/>
    </source>
</evidence>
<gene>
    <name evidence="4" type="primary">LOC117556023</name>
</gene>
<dbReference type="Pfam" id="PF18749">
    <property type="entry name" value="SNAD3"/>
    <property type="match status" value="1"/>
</dbReference>
<dbReference type="GeneID" id="117556023"/>
<dbReference type="AlphaFoldDB" id="A0A6P8VKM0"/>
<dbReference type="InterPro" id="IPR040820">
    <property type="entry name" value="SNAD3"/>
</dbReference>
<dbReference type="InParanoid" id="A0A6P8VKM0"/>
<organism evidence="3 4">
    <name type="scientific">Gymnodraco acuticeps</name>
    <name type="common">Antarctic dragonfish</name>
    <dbReference type="NCBI Taxonomy" id="8218"/>
    <lineage>
        <taxon>Eukaryota</taxon>
        <taxon>Metazoa</taxon>
        <taxon>Chordata</taxon>
        <taxon>Craniata</taxon>
        <taxon>Vertebrata</taxon>
        <taxon>Euteleostomi</taxon>
        <taxon>Actinopterygii</taxon>
        <taxon>Neopterygii</taxon>
        <taxon>Teleostei</taxon>
        <taxon>Neoteleostei</taxon>
        <taxon>Acanthomorphata</taxon>
        <taxon>Eupercaria</taxon>
        <taxon>Perciformes</taxon>
        <taxon>Notothenioidei</taxon>
        <taxon>Bathydraconidae</taxon>
        <taxon>Gymnodraco</taxon>
    </lineage>
</organism>
<feature type="compositionally biased region" description="Basic and acidic residues" evidence="2">
    <location>
        <begin position="33"/>
        <end position="45"/>
    </location>
</feature>
<reference evidence="4" key="1">
    <citation type="submission" date="2025-08" db="UniProtKB">
        <authorList>
            <consortium name="RefSeq"/>
        </authorList>
    </citation>
    <scope>IDENTIFICATION</scope>
</reference>
<dbReference type="Proteomes" id="UP000515161">
    <property type="component" value="Unplaced"/>
</dbReference>
<dbReference type="KEGG" id="gacu:117556023"/>
<keyword evidence="1" id="KW-0175">Coiled coil</keyword>
<feature type="region of interest" description="Disordered" evidence="2">
    <location>
        <begin position="1"/>
        <end position="46"/>
    </location>
</feature>
<keyword evidence="3" id="KW-1185">Reference proteome</keyword>
<protein>
    <submittedName>
        <fullName evidence="4">Uncharacterized protein LOC117556023</fullName>
    </submittedName>
</protein>
<accession>A0A6P8VKM0</accession>
<sequence length="381" mass="44685">MQTDRSRKQVPQVPESEEMSSSTSPEPEPSSPQREKQHHQEDRIPRTMNNYKKLITFSDNNLLFDHVLKCYSAIEEGFSIYAPMPSFLNPHLMEQDNQYSFGAIEIKSGENQLLDVKYRRSATTHTERVSCTNIDETLQRCRTEVKNMYMFTLYSPCLMRGHKIDKKDKDKEPCMLHLLEKAYQWYSEFGIKTRVFFKKPWGLSGPDIFKGLLYSDVSRTSSAFHPYVDLCKEHRFKLDNKFRQDNKAIFRLIGKVNRKETLKKRIKSTLRKLQEKAKEGLKKCQHLKRGLRYIDSLKFPKKVHKQIIKTFKNNWKTLVNHSSMSLIIEKITSDFNNAEVKLFVRDLRLDLGDSGYFQINQVPPGAEVEEGDYVQVMNTSF</sequence>
<evidence type="ECO:0000313" key="3">
    <source>
        <dbReference type="Proteomes" id="UP000515161"/>
    </source>
</evidence>
<evidence type="ECO:0000313" key="4">
    <source>
        <dbReference type="RefSeq" id="XP_034087050.1"/>
    </source>
</evidence>